<dbReference type="GO" id="GO:0046872">
    <property type="term" value="F:metal ion binding"/>
    <property type="evidence" value="ECO:0007669"/>
    <property type="project" value="UniProtKB-KW"/>
</dbReference>
<gene>
    <name evidence="9" type="ORF">ON006_03825</name>
</gene>
<keyword evidence="3" id="KW-0479">Metal-binding</keyword>
<comment type="cofactor">
    <cofactor evidence="1">
        <name>Zn(2+)</name>
        <dbReference type="ChEBI" id="CHEBI:29105"/>
    </cofactor>
</comment>
<evidence type="ECO:0000256" key="4">
    <source>
        <dbReference type="ARBA" id="ARBA00022801"/>
    </source>
</evidence>
<dbReference type="Proteomes" id="UP001164653">
    <property type="component" value="Chromosome"/>
</dbReference>
<dbReference type="InterPro" id="IPR051156">
    <property type="entry name" value="Mito/Outer_Membr_Metalloprot"/>
</dbReference>
<dbReference type="Gene3D" id="3.30.2010.10">
    <property type="entry name" value="Metalloproteases ('zincins'), catalytic domain"/>
    <property type="match status" value="1"/>
</dbReference>
<dbReference type="GO" id="GO:0016020">
    <property type="term" value="C:membrane"/>
    <property type="evidence" value="ECO:0007669"/>
    <property type="project" value="TreeGrafter"/>
</dbReference>
<evidence type="ECO:0000256" key="2">
    <source>
        <dbReference type="ARBA" id="ARBA00022670"/>
    </source>
</evidence>
<feature type="region of interest" description="Disordered" evidence="7">
    <location>
        <begin position="492"/>
        <end position="534"/>
    </location>
</feature>
<dbReference type="GO" id="GO:0051603">
    <property type="term" value="P:proteolysis involved in protein catabolic process"/>
    <property type="evidence" value="ECO:0007669"/>
    <property type="project" value="TreeGrafter"/>
</dbReference>
<keyword evidence="5" id="KW-0862">Zinc</keyword>
<accession>A0A9E8NF03</accession>
<dbReference type="InterPro" id="IPR001915">
    <property type="entry name" value="Peptidase_M48"/>
</dbReference>
<evidence type="ECO:0000259" key="8">
    <source>
        <dbReference type="Pfam" id="PF01435"/>
    </source>
</evidence>
<evidence type="ECO:0000313" key="9">
    <source>
        <dbReference type="EMBL" id="WAC13092.1"/>
    </source>
</evidence>
<dbReference type="KEGG" id="dpf:ON006_03825"/>
<feature type="region of interest" description="Disordered" evidence="7">
    <location>
        <begin position="422"/>
        <end position="447"/>
    </location>
</feature>
<keyword evidence="10" id="KW-1185">Reference proteome</keyword>
<reference evidence="9" key="1">
    <citation type="submission" date="2022-11" db="EMBL/GenBank/DDBJ databases">
        <title>Dyadobacter pollutisoli sp. nov., isolated from plastic dumped soil.</title>
        <authorList>
            <person name="Kim J.M."/>
            <person name="Kim K.R."/>
            <person name="Lee J.K."/>
            <person name="Hao L."/>
            <person name="Jeon C.O."/>
        </authorList>
    </citation>
    <scope>NUCLEOTIDE SEQUENCE</scope>
    <source>
        <strain evidence="9">U1</strain>
    </source>
</reference>
<evidence type="ECO:0000313" key="10">
    <source>
        <dbReference type="Proteomes" id="UP001164653"/>
    </source>
</evidence>
<keyword evidence="2" id="KW-0645">Protease</keyword>
<dbReference type="PANTHER" id="PTHR22726">
    <property type="entry name" value="METALLOENDOPEPTIDASE OMA1"/>
    <property type="match status" value="1"/>
</dbReference>
<dbReference type="EC" id="3.4.24.-" evidence="9"/>
<feature type="compositionally biased region" description="Acidic residues" evidence="7">
    <location>
        <begin position="427"/>
        <end position="439"/>
    </location>
</feature>
<protein>
    <submittedName>
        <fullName evidence="9">M48 family metalloprotease</fullName>
        <ecNumber evidence="9">3.4.24.-</ecNumber>
    </submittedName>
</protein>
<evidence type="ECO:0000256" key="3">
    <source>
        <dbReference type="ARBA" id="ARBA00022723"/>
    </source>
</evidence>
<evidence type="ECO:0000256" key="5">
    <source>
        <dbReference type="ARBA" id="ARBA00022833"/>
    </source>
</evidence>
<keyword evidence="6 9" id="KW-0482">Metalloprotease</keyword>
<evidence type="ECO:0000256" key="7">
    <source>
        <dbReference type="SAM" id="MobiDB-lite"/>
    </source>
</evidence>
<proteinExistence type="predicted"/>
<dbReference type="AlphaFoldDB" id="A0A9E8NF03"/>
<feature type="compositionally biased region" description="Low complexity" evidence="7">
    <location>
        <begin position="517"/>
        <end position="534"/>
    </location>
</feature>
<feature type="domain" description="Peptidase M48" evidence="8">
    <location>
        <begin position="238"/>
        <end position="460"/>
    </location>
</feature>
<dbReference type="EMBL" id="CP112998">
    <property type="protein sequence ID" value="WAC13092.1"/>
    <property type="molecule type" value="Genomic_DNA"/>
</dbReference>
<dbReference type="GO" id="GO:0004222">
    <property type="term" value="F:metalloendopeptidase activity"/>
    <property type="evidence" value="ECO:0007669"/>
    <property type="project" value="InterPro"/>
</dbReference>
<keyword evidence="4 9" id="KW-0378">Hydrolase</keyword>
<dbReference type="PANTHER" id="PTHR22726:SF1">
    <property type="entry name" value="METALLOENDOPEPTIDASE OMA1, MITOCHONDRIAL"/>
    <property type="match status" value="1"/>
</dbReference>
<sequence>MGVNLYPLKFAGSCTFYLTLLAFNCLAQKEVPINIVLKNVTVRDFKAPYTTLPVLVEKDESRYPALEINEQTTFKKDRRTSLPLANLKQGMRVVVTIDYLQESNKAIAKEIMLDNGYYTTTTLEGIFEDISGERAYVDGQTVTLVKDKKIKGQEGWKGKEFSKFSDMQLGSSLRLRGKRDLDGVINVESGTVTPVLMADDDRMLRKGMSLVMKVNLDEIKIGNKKSIPIISARSLQAYITTIGDKLIPNYLKKLPLDHPDRVDFRFYIANDELVNAAALPDGVVLINTGLLKAVKNEAQLSAVIGHEVAHVLYKHHTAKMRNSNDWKGVPAAAGIVAGSLAGADAGAAALMLSEAVSKMSMNSFSRKKESQADRIGLYYMVNAGYDPREAAAFWLGRIQEAQEKIDEKQMKNAGQALALSLTGNDSSLEDDEDDKEDEVSAPVSNYDATHPKLKDRFVNLNFLLATTYSSVDYSKLKTGEEDYKAFMDELTGKKKAPAAPGGSTDARKKPKGKTPLKQKSGATKPAATKPGTKK</sequence>
<dbReference type="RefSeq" id="WP_244823983.1">
    <property type="nucleotide sequence ID" value="NZ_CP112998.1"/>
</dbReference>
<name>A0A9E8NF03_9BACT</name>
<organism evidence="9 10">
    <name type="scientific">Dyadobacter pollutisoli</name>
    <dbReference type="NCBI Taxonomy" id="2910158"/>
    <lineage>
        <taxon>Bacteria</taxon>
        <taxon>Pseudomonadati</taxon>
        <taxon>Bacteroidota</taxon>
        <taxon>Cytophagia</taxon>
        <taxon>Cytophagales</taxon>
        <taxon>Spirosomataceae</taxon>
        <taxon>Dyadobacter</taxon>
    </lineage>
</organism>
<dbReference type="Pfam" id="PF01435">
    <property type="entry name" value="Peptidase_M48"/>
    <property type="match status" value="1"/>
</dbReference>
<evidence type="ECO:0000256" key="1">
    <source>
        <dbReference type="ARBA" id="ARBA00001947"/>
    </source>
</evidence>
<evidence type="ECO:0000256" key="6">
    <source>
        <dbReference type="ARBA" id="ARBA00023049"/>
    </source>
</evidence>